<dbReference type="Pfam" id="PF00270">
    <property type="entry name" value="DEAD"/>
    <property type="match status" value="1"/>
</dbReference>
<dbReference type="GO" id="GO:0005524">
    <property type="term" value="F:ATP binding"/>
    <property type="evidence" value="ECO:0007669"/>
    <property type="project" value="UniProtKB-KW"/>
</dbReference>
<dbReference type="GO" id="GO:0005730">
    <property type="term" value="C:nucleolus"/>
    <property type="evidence" value="ECO:0007669"/>
    <property type="project" value="UniProtKB-SubCell"/>
</dbReference>
<dbReference type="InterPro" id="IPR050079">
    <property type="entry name" value="DEAD_box_RNA_helicase"/>
</dbReference>
<dbReference type="InterPro" id="IPR000629">
    <property type="entry name" value="RNA-helicase_DEAD-box_CS"/>
</dbReference>
<dbReference type="InterPro" id="IPR001650">
    <property type="entry name" value="Helicase_C-like"/>
</dbReference>
<evidence type="ECO:0000256" key="7">
    <source>
        <dbReference type="ARBA" id="ARBA00022884"/>
    </source>
</evidence>
<keyword evidence="6 11" id="KW-0067">ATP-binding</keyword>
<keyword evidence="3 11" id="KW-0547">Nucleotide-binding</keyword>
<evidence type="ECO:0000256" key="4">
    <source>
        <dbReference type="ARBA" id="ARBA00022801"/>
    </source>
</evidence>
<comment type="subcellular location">
    <subcellularLocation>
        <location evidence="1">Nucleus</location>
        <location evidence="1">Nucleolus</location>
    </subcellularLocation>
</comment>
<dbReference type="AlphaFoldDB" id="A0A0M0K6T3"/>
<dbReference type="Proteomes" id="UP000037460">
    <property type="component" value="Unassembled WGS sequence"/>
</dbReference>
<organism evidence="15 16">
    <name type="scientific">Chrysochromulina tobinii</name>
    <dbReference type="NCBI Taxonomy" id="1460289"/>
    <lineage>
        <taxon>Eukaryota</taxon>
        <taxon>Haptista</taxon>
        <taxon>Haptophyta</taxon>
        <taxon>Prymnesiophyceae</taxon>
        <taxon>Prymnesiales</taxon>
        <taxon>Chrysochromulinaceae</taxon>
        <taxon>Chrysochromulina</taxon>
    </lineage>
</organism>
<dbReference type="InterPro" id="IPR014001">
    <property type="entry name" value="Helicase_ATP-bd"/>
</dbReference>
<dbReference type="InterPro" id="IPR027417">
    <property type="entry name" value="P-loop_NTPase"/>
</dbReference>
<evidence type="ECO:0000256" key="8">
    <source>
        <dbReference type="ARBA" id="ARBA00023242"/>
    </source>
</evidence>
<dbReference type="PROSITE" id="PS51194">
    <property type="entry name" value="HELICASE_CTER"/>
    <property type="match status" value="1"/>
</dbReference>
<dbReference type="SUPFAM" id="SSF52540">
    <property type="entry name" value="P-loop containing nucleoside triphosphate hydrolases"/>
    <property type="match status" value="1"/>
</dbReference>
<proteinExistence type="inferred from homology"/>
<feature type="domain" description="Helicase ATP-binding" evidence="13">
    <location>
        <begin position="86"/>
        <end position="174"/>
    </location>
</feature>
<comment type="similarity">
    <text evidence="9">Belongs to the DEAD box helicase family. DDX52/ROK1 subfamily.</text>
</comment>
<evidence type="ECO:0000256" key="2">
    <source>
        <dbReference type="ARBA" id="ARBA00012552"/>
    </source>
</evidence>
<evidence type="ECO:0000256" key="9">
    <source>
        <dbReference type="ARBA" id="ARBA00024355"/>
    </source>
</evidence>
<evidence type="ECO:0000256" key="10">
    <source>
        <dbReference type="ARBA" id="ARBA00047984"/>
    </source>
</evidence>
<dbReference type="FunFam" id="3.40.50.300:FF:000759">
    <property type="entry name" value="probable ATP-dependent RNA helicase DDX52"/>
    <property type="match status" value="1"/>
</dbReference>
<evidence type="ECO:0000256" key="5">
    <source>
        <dbReference type="ARBA" id="ARBA00022806"/>
    </source>
</evidence>
<gene>
    <name evidence="15" type="ORF">Ctob_013354</name>
</gene>
<evidence type="ECO:0000256" key="3">
    <source>
        <dbReference type="ARBA" id="ARBA00022741"/>
    </source>
</evidence>
<dbReference type="GO" id="GO:0003724">
    <property type="term" value="F:RNA helicase activity"/>
    <property type="evidence" value="ECO:0007669"/>
    <property type="project" value="UniProtKB-EC"/>
</dbReference>
<evidence type="ECO:0000313" key="16">
    <source>
        <dbReference type="Proteomes" id="UP000037460"/>
    </source>
</evidence>
<feature type="region of interest" description="Disordered" evidence="12">
    <location>
        <begin position="51"/>
        <end position="81"/>
    </location>
</feature>
<dbReference type="GO" id="GO:0016787">
    <property type="term" value="F:hydrolase activity"/>
    <property type="evidence" value="ECO:0007669"/>
    <property type="project" value="UniProtKB-KW"/>
</dbReference>
<dbReference type="EC" id="3.6.4.13" evidence="2"/>
<dbReference type="OrthoDB" id="360161at2759"/>
<dbReference type="Gene3D" id="3.40.50.300">
    <property type="entry name" value="P-loop containing nucleotide triphosphate hydrolases"/>
    <property type="match status" value="2"/>
</dbReference>
<feature type="compositionally biased region" description="Basic residues" evidence="12">
    <location>
        <begin position="56"/>
        <end position="65"/>
    </location>
</feature>
<dbReference type="Pfam" id="PF00271">
    <property type="entry name" value="Helicase_C"/>
    <property type="match status" value="1"/>
</dbReference>
<sequence>MPARLRRARPDQPTLLTERELAEANALRRSLRIHVYGTVVPAPVESAEDMAERGSAAHRRARGARVRADGPGQDGGVPDPDARVARRRRRYDVMVCTPLRLVLLLRKGALTLASLEYLVLDEADKVFEVGFLEQCDVVLAACDGATVQRCLFSATMLPAVEDLVHSVLRQPVKVVVGEKNAAADTVDQSLVFCGREDGKLVALRQMVREGLRPPVLIFVQSVERAMQLFHALVYDGLRVDVLHAERTAAQREATVSKFRAGQVWVLIATELVARGMDFKGVSLVINYDFPQTTTSYIHRIGRTGRAGRAGKAVTFFTEADVEQLRSIANVMKASGCPVADWMLKLKPMAKDERRRRAVE</sequence>
<reference evidence="16" key="1">
    <citation type="journal article" date="2015" name="PLoS Genet.">
        <title>Genome Sequence and Transcriptome Analyses of Chrysochromulina tobin: Metabolic Tools for Enhanced Algal Fitness in the Prominent Order Prymnesiales (Haptophyceae).</title>
        <authorList>
            <person name="Hovde B.T."/>
            <person name="Deodato C.R."/>
            <person name="Hunsperger H.M."/>
            <person name="Ryken S.A."/>
            <person name="Yost W."/>
            <person name="Jha R.K."/>
            <person name="Patterson J."/>
            <person name="Monnat R.J. Jr."/>
            <person name="Barlow S.B."/>
            <person name="Starkenburg S.R."/>
            <person name="Cattolico R.A."/>
        </authorList>
    </citation>
    <scope>NUCLEOTIDE SEQUENCE</scope>
    <source>
        <strain evidence="16">CCMP291</strain>
    </source>
</reference>
<evidence type="ECO:0000259" key="14">
    <source>
        <dbReference type="PROSITE" id="PS51194"/>
    </source>
</evidence>
<dbReference type="GO" id="GO:0003723">
    <property type="term" value="F:RNA binding"/>
    <property type="evidence" value="ECO:0007669"/>
    <property type="project" value="UniProtKB-KW"/>
</dbReference>
<evidence type="ECO:0000256" key="1">
    <source>
        <dbReference type="ARBA" id="ARBA00004604"/>
    </source>
</evidence>
<evidence type="ECO:0000256" key="6">
    <source>
        <dbReference type="ARBA" id="ARBA00022840"/>
    </source>
</evidence>
<protein>
    <recommendedName>
        <fullName evidence="2">RNA helicase</fullName>
        <ecNumber evidence="2">3.6.4.13</ecNumber>
    </recommendedName>
</protein>
<dbReference type="SMART" id="SM00487">
    <property type="entry name" value="DEXDc"/>
    <property type="match status" value="1"/>
</dbReference>
<dbReference type="PROSITE" id="PS51192">
    <property type="entry name" value="HELICASE_ATP_BIND_1"/>
    <property type="match status" value="1"/>
</dbReference>
<dbReference type="GO" id="GO:0005829">
    <property type="term" value="C:cytosol"/>
    <property type="evidence" value="ECO:0007669"/>
    <property type="project" value="TreeGrafter"/>
</dbReference>
<dbReference type="CDD" id="cd18787">
    <property type="entry name" value="SF2_C_DEAD"/>
    <property type="match status" value="1"/>
</dbReference>
<keyword evidence="8" id="KW-0539">Nucleus</keyword>
<evidence type="ECO:0000313" key="15">
    <source>
        <dbReference type="EMBL" id="KOO34103.1"/>
    </source>
</evidence>
<dbReference type="EMBL" id="JWZX01001328">
    <property type="protein sequence ID" value="KOO34103.1"/>
    <property type="molecule type" value="Genomic_DNA"/>
</dbReference>
<keyword evidence="16" id="KW-1185">Reference proteome</keyword>
<evidence type="ECO:0000256" key="11">
    <source>
        <dbReference type="RuleBase" id="RU000492"/>
    </source>
</evidence>
<dbReference type="PROSITE" id="PS00039">
    <property type="entry name" value="DEAD_ATP_HELICASE"/>
    <property type="match status" value="1"/>
</dbReference>
<dbReference type="SMART" id="SM00490">
    <property type="entry name" value="HELICc"/>
    <property type="match status" value="1"/>
</dbReference>
<comment type="catalytic activity">
    <reaction evidence="10">
        <text>ATP + H2O = ADP + phosphate + H(+)</text>
        <dbReference type="Rhea" id="RHEA:13065"/>
        <dbReference type="ChEBI" id="CHEBI:15377"/>
        <dbReference type="ChEBI" id="CHEBI:15378"/>
        <dbReference type="ChEBI" id="CHEBI:30616"/>
        <dbReference type="ChEBI" id="CHEBI:43474"/>
        <dbReference type="ChEBI" id="CHEBI:456216"/>
        <dbReference type="EC" id="3.6.4.13"/>
    </reaction>
</comment>
<evidence type="ECO:0000256" key="12">
    <source>
        <dbReference type="SAM" id="MobiDB-lite"/>
    </source>
</evidence>
<dbReference type="InterPro" id="IPR011545">
    <property type="entry name" value="DEAD/DEAH_box_helicase_dom"/>
</dbReference>
<keyword evidence="5 11" id="KW-0347">Helicase</keyword>
<evidence type="ECO:0000259" key="13">
    <source>
        <dbReference type="PROSITE" id="PS51192"/>
    </source>
</evidence>
<comment type="caution">
    <text evidence="15">The sequence shown here is derived from an EMBL/GenBank/DDBJ whole genome shotgun (WGS) entry which is preliminary data.</text>
</comment>
<dbReference type="PANTHER" id="PTHR47959">
    <property type="entry name" value="ATP-DEPENDENT RNA HELICASE RHLE-RELATED"/>
    <property type="match status" value="1"/>
</dbReference>
<keyword evidence="4 11" id="KW-0378">Hydrolase</keyword>
<name>A0A0M0K6T3_9EUKA</name>
<dbReference type="PANTHER" id="PTHR47959:SF15">
    <property type="entry name" value="RNA HELICASE"/>
    <property type="match status" value="1"/>
</dbReference>
<feature type="domain" description="Helicase C-terminal" evidence="14">
    <location>
        <begin position="185"/>
        <end position="346"/>
    </location>
</feature>
<accession>A0A0M0K6T3</accession>
<keyword evidence="7" id="KW-0694">RNA-binding</keyword>